<organism evidence="2 3">
    <name type="scientific">Pleurodeles waltl</name>
    <name type="common">Iberian ribbed newt</name>
    <dbReference type="NCBI Taxonomy" id="8319"/>
    <lineage>
        <taxon>Eukaryota</taxon>
        <taxon>Metazoa</taxon>
        <taxon>Chordata</taxon>
        <taxon>Craniata</taxon>
        <taxon>Vertebrata</taxon>
        <taxon>Euteleostomi</taxon>
        <taxon>Amphibia</taxon>
        <taxon>Batrachia</taxon>
        <taxon>Caudata</taxon>
        <taxon>Salamandroidea</taxon>
        <taxon>Salamandridae</taxon>
        <taxon>Pleurodelinae</taxon>
        <taxon>Pleurodeles</taxon>
    </lineage>
</organism>
<feature type="region of interest" description="Disordered" evidence="1">
    <location>
        <begin position="1"/>
        <end position="176"/>
    </location>
</feature>
<evidence type="ECO:0000313" key="3">
    <source>
        <dbReference type="Proteomes" id="UP001066276"/>
    </source>
</evidence>
<evidence type="ECO:0000256" key="1">
    <source>
        <dbReference type="SAM" id="MobiDB-lite"/>
    </source>
</evidence>
<feature type="compositionally biased region" description="Low complexity" evidence="1">
    <location>
        <begin position="1"/>
        <end position="20"/>
    </location>
</feature>
<feature type="compositionally biased region" description="Polar residues" evidence="1">
    <location>
        <begin position="51"/>
        <end position="66"/>
    </location>
</feature>
<sequence length="176" mass="18508">MTGRAAQPPQQQAHSAPRQRGGPCRRAPPSQTTRREASPQHPPKTQPNPGPNQVIQARAAGTQSQVGRLGRSHITGPARATWTELPRSSTPTTTRPQSDPSAGQAQPDRAHQPNQRGQGVARPPAPQAPSIPEVRPQGAGGEKQSTRFTQGAPPRPMVAHRSPGGPGPAQDKIGHS</sequence>
<dbReference type="EMBL" id="JANPWB010000008">
    <property type="protein sequence ID" value="KAJ1166818.1"/>
    <property type="molecule type" value="Genomic_DNA"/>
</dbReference>
<proteinExistence type="predicted"/>
<evidence type="ECO:0000313" key="2">
    <source>
        <dbReference type="EMBL" id="KAJ1166818.1"/>
    </source>
</evidence>
<dbReference type="AlphaFoldDB" id="A0AAV7SRW1"/>
<feature type="compositionally biased region" description="Low complexity" evidence="1">
    <location>
        <begin position="86"/>
        <end position="101"/>
    </location>
</feature>
<protein>
    <submittedName>
        <fullName evidence="2">Uncharacterized protein</fullName>
    </submittedName>
</protein>
<reference evidence="2" key="1">
    <citation type="journal article" date="2022" name="bioRxiv">
        <title>Sequencing and chromosome-scale assembly of the giantPleurodeles waltlgenome.</title>
        <authorList>
            <person name="Brown T."/>
            <person name="Elewa A."/>
            <person name="Iarovenko S."/>
            <person name="Subramanian E."/>
            <person name="Araus A.J."/>
            <person name="Petzold A."/>
            <person name="Susuki M."/>
            <person name="Suzuki K.-i.T."/>
            <person name="Hayashi T."/>
            <person name="Toyoda A."/>
            <person name="Oliveira C."/>
            <person name="Osipova E."/>
            <person name="Leigh N.D."/>
            <person name="Simon A."/>
            <person name="Yun M.H."/>
        </authorList>
    </citation>
    <scope>NUCLEOTIDE SEQUENCE</scope>
    <source>
        <strain evidence="2">20211129_DDA</strain>
        <tissue evidence="2">Liver</tissue>
    </source>
</reference>
<feature type="compositionally biased region" description="Pro residues" evidence="1">
    <location>
        <begin position="40"/>
        <end position="50"/>
    </location>
</feature>
<keyword evidence="3" id="KW-1185">Reference proteome</keyword>
<name>A0AAV7SRW1_PLEWA</name>
<gene>
    <name evidence="2" type="ORF">NDU88_007214</name>
</gene>
<comment type="caution">
    <text evidence="2">The sequence shown here is derived from an EMBL/GenBank/DDBJ whole genome shotgun (WGS) entry which is preliminary data.</text>
</comment>
<dbReference type="Proteomes" id="UP001066276">
    <property type="component" value="Chromosome 4_2"/>
</dbReference>
<accession>A0AAV7SRW1</accession>